<organism evidence="1">
    <name type="scientific">marine sediment metagenome</name>
    <dbReference type="NCBI Taxonomy" id="412755"/>
    <lineage>
        <taxon>unclassified sequences</taxon>
        <taxon>metagenomes</taxon>
        <taxon>ecological metagenomes</taxon>
    </lineage>
</organism>
<reference evidence="1" key="1">
    <citation type="journal article" date="2014" name="Front. Microbiol.">
        <title>High frequency of phylogenetically diverse reductive dehalogenase-homologous genes in deep subseafloor sedimentary metagenomes.</title>
        <authorList>
            <person name="Kawai M."/>
            <person name="Futagami T."/>
            <person name="Toyoda A."/>
            <person name="Takaki Y."/>
            <person name="Nishi S."/>
            <person name="Hori S."/>
            <person name="Arai W."/>
            <person name="Tsubouchi T."/>
            <person name="Morono Y."/>
            <person name="Uchiyama I."/>
            <person name="Ito T."/>
            <person name="Fujiyama A."/>
            <person name="Inagaki F."/>
            <person name="Takami H."/>
        </authorList>
    </citation>
    <scope>NUCLEOTIDE SEQUENCE</scope>
    <source>
        <strain evidence="1">Expedition CK06-06</strain>
    </source>
</reference>
<dbReference type="EMBL" id="BARU01002471">
    <property type="protein sequence ID" value="GAH28598.1"/>
    <property type="molecule type" value="Genomic_DNA"/>
</dbReference>
<proteinExistence type="predicted"/>
<comment type="caution">
    <text evidence="1">The sequence shown here is derived from an EMBL/GenBank/DDBJ whole genome shotgun (WGS) entry which is preliminary data.</text>
</comment>
<sequence>MPLVEDTLGRALYGAFGRAVRNCVNSNNGEYCAIYAASLAWILEQEGANYWGTRGAFDWNVLVELCVDAIRVAKSEGYPQYLSNGVLEAERIMREMGHEV</sequence>
<protein>
    <submittedName>
        <fullName evidence="1">Uncharacterized protein</fullName>
    </submittedName>
</protein>
<name>X1G6H5_9ZZZZ</name>
<dbReference type="AlphaFoldDB" id="X1G6H5"/>
<gene>
    <name evidence="1" type="ORF">S03H2_05817</name>
</gene>
<accession>X1G6H5</accession>
<evidence type="ECO:0000313" key="1">
    <source>
        <dbReference type="EMBL" id="GAH28598.1"/>
    </source>
</evidence>